<dbReference type="Gene3D" id="1.10.620.20">
    <property type="entry name" value="Ribonucleotide Reductase, subunit A"/>
    <property type="match status" value="1"/>
</dbReference>
<dbReference type="Proteomes" id="UP000257123">
    <property type="component" value="Unassembled WGS sequence"/>
</dbReference>
<name>A0A371R5J1_9CREN</name>
<dbReference type="Pfam" id="PF04945">
    <property type="entry name" value="YHS"/>
    <property type="match status" value="1"/>
</dbReference>
<evidence type="ECO:0000313" key="3">
    <source>
        <dbReference type="EMBL" id="RFA99345.1"/>
    </source>
</evidence>
<proteinExistence type="predicted"/>
<evidence type="ECO:0000313" key="5">
    <source>
        <dbReference type="Proteomes" id="UP000257123"/>
    </source>
</evidence>
<evidence type="ECO:0000313" key="4">
    <source>
        <dbReference type="Proteomes" id="UP000256877"/>
    </source>
</evidence>
<dbReference type="OrthoDB" id="38012at2157"/>
<feature type="domain" description="YHS" evidence="1">
    <location>
        <begin position="205"/>
        <end position="239"/>
    </location>
</feature>
<dbReference type="InterPro" id="IPR012348">
    <property type="entry name" value="RNR-like"/>
</dbReference>
<gene>
    <name evidence="2" type="ORF">CGL51_02835</name>
    <name evidence="3" type="ORF">CGL52_04020</name>
</gene>
<dbReference type="Proteomes" id="UP000256877">
    <property type="component" value="Unassembled WGS sequence"/>
</dbReference>
<evidence type="ECO:0000259" key="1">
    <source>
        <dbReference type="Pfam" id="PF04945"/>
    </source>
</evidence>
<dbReference type="RefSeq" id="WP_116420613.1">
    <property type="nucleotide sequence ID" value="NZ_NMUE01000005.1"/>
</dbReference>
<reference evidence="4 5" key="1">
    <citation type="submission" date="2017-07" db="EMBL/GenBank/DDBJ databases">
        <title>Draft genome sequence of aerobic hyperthermophilic archaea, Pyrobaculum aerophilum YKB31 and YKB32.</title>
        <authorList>
            <person name="Mochizuki T."/>
            <person name="Berliner A.J."/>
            <person name="Yoshida-Takashima Y."/>
            <person name="Takaki Y."/>
            <person name="Nunoura T."/>
            <person name="Takai K."/>
        </authorList>
    </citation>
    <scope>NUCLEOTIDE SEQUENCE [LARGE SCALE GENOMIC DNA]</scope>
    <source>
        <strain evidence="2 5">YKB31</strain>
        <strain evidence="3 4">YKB32</strain>
    </source>
</reference>
<dbReference type="InterPro" id="IPR009078">
    <property type="entry name" value="Ferritin-like_SF"/>
</dbReference>
<dbReference type="GO" id="GO:0016491">
    <property type="term" value="F:oxidoreductase activity"/>
    <property type="evidence" value="ECO:0007669"/>
    <property type="project" value="InterPro"/>
</dbReference>
<protein>
    <recommendedName>
        <fullName evidence="1">YHS domain-containing protein</fullName>
    </recommendedName>
</protein>
<dbReference type="SUPFAM" id="SSF47240">
    <property type="entry name" value="Ferritin-like"/>
    <property type="match status" value="1"/>
</dbReference>
<dbReference type="EMBL" id="NMUE01000005">
    <property type="protein sequence ID" value="RFA97590.1"/>
    <property type="molecule type" value="Genomic_DNA"/>
</dbReference>
<sequence length="310" mass="36994">MDKPKSLGSNPEEVKSELARRAELISTRLKRTIEFANKLGKRGRQLKEAAEYYIAKSFWLNWRAIAALTGPSMDYLTPLDGRIMSFREFITEWVGAQFKRQLEDYGIELPWYWKYWEEETKWWHHSFELGIYLWRRTLNIHNRGPTPEERRWLEEKYPGWEENFGRYWDLYAKNYIEGRPPLPKTAPLLCNMCQVPLISIKPGRHVVIYQKEINGRVYNFCSPVCMWIFEQEVERYKGHMTYVDRMAAMKIKLSPEALTNIERLWDEIIWNMGFTEAGEAGLDPTNGAWALLYKEKDPEYQKRIAKWMEA</sequence>
<dbReference type="EMBL" id="NMUF01000007">
    <property type="protein sequence ID" value="RFA99345.1"/>
    <property type="molecule type" value="Genomic_DNA"/>
</dbReference>
<dbReference type="InterPro" id="IPR007029">
    <property type="entry name" value="YHS_dom"/>
</dbReference>
<organism evidence="3 4">
    <name type="scientific">Pyrobaculum aerophilum</name>
    <dbReference type="NCBI Taxonomy" id="13773"/>
    <lineage>
        <taxon>Archaea</taxon>
        <taxon>Thermoproteota</taxon>
        <taxon>Thermoprotei</taxon>
        <taxon>Thermoproteales</taxon>
        <taxon>Thermoproteaceae</taxon>
        <taxon>Pyrobaculum</taxon>
    </lineage>
</organism>
<evidence type="ECO:0000313" key="2">
    <source>
        <dbReference type="EMBL" id="RFA97590.1"/>
    </source>
</evidence>
<dbReference type="AlphaFoldDB" id="A0A371R5J1"/>
<comment type="caution">
    <text evidence="3">The sequence shown here is derived from an EMBL/GenBank/DDBJ whole genome shotgun (WGS) entry which is preliminary data.</text>
</comment>
<accession>A0A371R5J1</accession>